<feature type="domain" description="RNA polymerase sigma factor 54 DNA-binding" evidence="11">
    <location>
        <begin position="345"/>
        <end position="501"/>
    </location>
</feature>
<dbReference type="EMBL" id="ADMS01000078">
    <property type="protein sequence ID" value="EFF75177.1"/>
    <property type="molecule type" value="Genomic_DNA"/>
</dbReference>
<dbReference type="GO" id="GO:0006352">
    <property type="term" value="P:DNA-templated transcription initiation"/>
    <property type="evidence" value="ECO:0007669"/>
    <property type="project" value="InterPro"/>
</dbReference>
<dbReference type="InterPro" id="IPR000394">
    <property type="entry name" value="RNA_pol_sigma_54"/>
</dbReference>
<dbReference type="RefSeq" id="WP_006219586.1">
    <property type="nucleotide sequence ID" value="NZ_GG770409.1"/>
</dbReference>
<dbReference type="GO" id="GO:0003677">
    <property type="term" value="F:DNA binding"/>
    <property type="evidence" value="ECO:0007669"/>
    <property type="project" value="UniProtKB-KW"/>
</dbReference>
<keyword evidence="4 9" id="KW-0548">Nucleotidyltransferase</keyword>
<dbReference type="GO" id="GO:0016987">
    <property type="term" value="F:sigma factor activity"/>
    <property type="evidence" value="ECO:0007669"/>
    <property type="project" value="UniProtKB-KW"/>
</dbReference>
<feature type="domain" description="RNA polymerase sigma factor 54 core-binding" evidence="12">
    <location>
        <begin position="135"/>
        <end position="330"/>
    </location>
</feature>
<dbReference type="PANTHER" id="PTHR32248">
    <property type="entry name" value="RNA POLYMERASE SIGMA-54 FACTOR"/>
    <property type="match status" value="1"/>
</dbReference>
<evidence type="ECO:0000313" key="14">
    <source>
        <dbReference type="Proteomes" id="UP000004510"/>
    </source>
</evidence>
<evidence type="ECO:0000256" key="6">
    <source>
        <dbReference type="ARBA" id="ARBA00023082"/>
    </source>
</evidence>
<keyword evidence="3 9" id="KW-0808">Transferase</keyword>
<evidence type="ECO:0000313" key="13">
    <source>
        <dbReference type="EMBL" id="EFF75177.1"/>
    </source>
</evidence>
<dbReference type="NCBIfam" id="NF004595">
    <property type="entry name" value="PRK05932.1-2"/>
    <property type="match status" value="1"/>
</dbReference>
<dbReference type="PATRIC" id="fig|742159.3.peg.4497"/>
<keyword evidence="5 9" id="KW-0805">Transcription regulation</keyword>
<dbReference type="NCBIfam" id="TIGR02395">
    <property type="entry name" value="rpoN_sigma"/>
    <property type="match status" value="1"/>
</dbReference>
<evidence type="ECO:0000256" key="5">
    <source>
        <dbReference type="ARBA" id="ARBA00023015"/>
    </source>
</evidence>
<feature type="region of interest" description="Disordered" evidence="10">
    <location>
        <begin position="65"/>
        <end position="131"/>
    </location>
</feature>
<evidence type="ECO:0000256" key="4">
    <source>
        <dbReference type="ARBA" id="ARBA00022695"/>
    </source>
</evidence>
<dbReference type="PROSITE" id="PS00717">
    <property type="entry name" value="SIGMA54_1"/>
    <property type="match status" value="1"/>
</dbReference>
<evidence type="ECO:0000256" key="8">
    <source>
        <dbReference type="ARBA" id="ARBA00023163"/>
    </source>
</evidence>
<dbReference type="NCBIfam" id="NF009118">
    <property type="entry name" value="PRK12469.1"/>
    <property type="match status" value="1"/>
</dbReference>
<dbReference type="InterPro" id="IPR007634">
    <property type="entry name" value="RNA_pol_sigma_54_DNA-bd"/>
</dbReference>
<dbReference type="PROSITE" id="PS50044">
    <property type="entry name" value="SIGMA54_3"/>
    <property type="match status" value="1"/>
</dbReference>
<comment type="caution">
    <text evidence="13">The sequence shown here is derived from an EMBL/GenBank/DDBJ whole genome shotgun (WGS) entry which is preliminary data.</text>
</comment>
<evidence type="ECO:0000256" key="3">
    <source>
        <dbReference type="ARBA" id="ARBA00022679"/>
    </source>
</evidence>
<dbReference type="PIRSF" id="PIRSF000774">
    <property type="entry name" value="RpoN"/>
    <property type="match status" value="1"/>
</dbReference>
<evidence type="ECO:0000256" key="7">
    <source>
        <dbReference type="ARBA" id="ARBA00023125"/>
    </source>
</evidence>
<organism evidence="13 14">
    <name type="scientific">Achromobacter piechaudii ATCC 43553</name>
    <dbReference type="NCBI Taxonomy" id="742159"/>
    <lineage>
        <taxon>Bacteria</taxon>
        <taxon>Pseudomonadati</taxon>
        <taxon>Pseudomonadota</taxon>
        <taxon>Betaproteobacteria</taxon>
        <taxon>Burkholderiales</taxon>
        <taxon>Alcaligenaceae</taxon>
        <taxon>Achromobacter</taxon>
    </lineage>
</organism>
<dbReference type="InterPro" id="IPR007046">
    <property type="entry name" value="RNA_pol_sigma_54_core-bd"/>
</dbReference>
<proteinExistence type="inferred from homology"/>
<accession>D4XDG2</accession>
<keyword evidence="7 9" id="KW-0238">DNA-binding</keyword>
<evidence type="ECO:0000256" key="1">
    <source>
        <dbReference type="ARBA" id="ARBA00008798"/>
    </source>
</evidence>
<keyword evidence="8 9" id="KW-0804">Transcription</keyword>
<evidence type="ECO:0000259" key="12">
    <source>
        <dbReference type="Pfam" id="PF04963"/>
    </source>
</evidence>
<dbReference type="PANTHER" id="PTHR32248:SF4">
    <property type="entry name" value="RNA POLYMERASE SIGMA-54 FACTOR"/>
    <property type="match status" value="1"/>
</dbReference>
<dbReference type="GO" id="GO:0001216">
    <property type="term" value="F:DNA-binding transcription activator activity"/>
    <property type="evidence" value="ECO:0007669"/>
    <property type="project" value="InterPro"/>
</dbReference>
<dbReference type="PRINTS" id="PR00045">
    <property type="entry name" value="SIGMA54FCT"/>
</dbReference>
<dbReference type="Gene3D" id="1.10.10.1330">
    <property type="entry name" value="RNA polymerase sigma-54 factor, core-binding domain"/>
    <property type="match status" value="1"/>
</dbReference>
<dbReference type="Gene3D" id="1.10.10.60">
    <property type="entry name" value="Homeodomain-like"/>
    <property type="match status" value="1"/>
</dbReference>
<keyword evidence="6 9" id="KW-0731">Sigma factor</keyword>
<gene>
    <name evidence="13" type="primary">rpoN</name>
    <name evidence="13" type="ORF">HMPREF0004_3509</name>
</gene>
<dbReference type="GO" id="GO:0016779">
    <property type="term" value="F:nucleotidyltransferase activity"/>
    <property type="evidence" value="ECO:0007669"/>
    <property type="project" value="UniProtKB-KW"/>
</dbReference>
<sequence>MSTRMRRPSAAFIQETRLGHPSQELRLRQQMTLAPRLQQSVKLLQMSALEFTTAVEHALATNPFLEDGDEQDTEPLHDGDSLKPSASFGEESAPMADPSPPSAAEADEPLPDAPAYSGDYPTQLTGGGDGKDMGQWVCASVSMRERLSADLGNYHLEPRDRLLAEFIIDALDDDGYLRVPLTSLCDPEHAGFSPPPDESEWTAALRLVQQLDAPGLAARDLTECLSLQLAAVQAVAPEVRDLALRIVREHLDRLGKNDNVGLRRLLGCTDDEVRDACALIRSLDPKPGSRYSSEAPVYVVPDVFVDKWHSRWRVLPNRHAMPQARLHRTYADLFRRARLDDRSPMAQELQEARWLVRNVEQRYTTIQRVAEAIVKRQQTFFEYGEVALRPLMLREVADDLDMHESTVSRATVGKYMVTPRGVFEFRHFFSRELATESGGSCSAAAVRALIKEMVDAEDPTMPLSDVALTQQLAASGILLARRTVSKYRGQLRVPPAELRRQH</sequence>
<dbReference type="GO" id="GO:0000428">
    <property type="term" value="C:DNA-directed RNA polymerase complex"/>
    <property type="evidence" value="ECO:0007669"/>
    <property type="project" value="UniProtKB-KW"/>
</dbReference>
<evidence type="ECO:0000256" key="9">
    <source>
        <dbReference type="PIRNR" id="PIRNR000774"/>
    </source>
</evidence>
<dbReference type="Pfam" id="PF00309">
    <property type="entry name" value="Sigma54_AID"/>
    <property type="match status" value="1"/>
</dbReference>
<dbReference type="Pfam" id="PF04963">
    <property type="entry name" value="Sigma54_CBD"/>
    <property type="match status" value="1"/>
</dbReference>
<dbReference type="Proteomes" id="UP000004510">
    <property type="component" value="Unassembled WGS sequence"/>
</dbReference>
<evidence type="ECO:0000259" key="11">
    <source>
        <dbReference type="Pfam" id="PF04552"/>
    </source>
</evidence>
<dbReference type="HOGENOM" id="CLU_020569_0_1_4"/>
<dbReference type="eggNOG" id="COG1508">
    <property type="taxonomic scope" value="Bacteria"/>
</dbReference>
<dbReference type="InterPro" id="IPR038709">
    <property type="entry name" value="RpoN_core-bd_sf"/>
</dbReference>
<keyword evidence="2 9" id="KW-0240">DNA-directed RNA polymerase</keyword>
<name>D4XDG2_9BURK</name>
<comment type="similarity">
    <text evidence="1 9">Belongs to the sigma-54 factor family.</text>
</comment>
<protein>
    <recommendedName>
        <fullName evidence="9">RNA polymerase sigma-54 factor</fullName>
    </recommendedName>
</protein>
<dbReference type="Pfam" id="PF04552">
    <property type="entry name" value="Sigma54_DBD"/>
    <property type="match status" value="1"/>
</dbReference>
<dbReference type="AlphaFoldDB" id="D4XDG2"/>
<evidence type="ECO:0000256" key="2">
    <source>
        <dbReference type="ARBA" id="ARBA00022478"/>
    </source>
</evidence>
<evidence type="ECO:0000256" key="10">
    <source>
        <dbReference type="SAM" id="MobiDB-lite"/>
    </source>
</evidence>
<reference evidence="14" key="1">
    <citation type="submission" date="2010-03" db="EMBL/GenBank/DDBJ databases">
        <title>Complete sequence of Mobiluncus curtisii ATCC 43063.</title>
        <authorList>
            <person name="Muzny D."/>
            <person name="Qin X."/>
            <person name="Deng J."/>
            <person name="Jiang H."/>
            <person name="Liu Y."/>
            <person name="Qu J."/>
            <person name="Song X.-Z."/>
            <person name="Zhang L."/>
            <person name="Thornton R."/>
            <person name="Coyle M."/>
            <person name="Francisco L."/>
            <person name="Jackson L."/>
            <person name="Javaid M."/>
            <person name="Korchina V."/>
            <person name="Kovar C."/>
            <person name="Mata R."/>
            <person name="Mathew T."/>
            <person name="Ngo R."/>
            <person name="Nguyen L."/>
            <person name="Nguyen N."/>
            <person name="Okwuonu G."/>
            <person name="Ongeri F."/>
            <person name="Pham C."/>
            <person name="Simmons D."/>
            <person name="Wilczek-Boney K."/>
            <person name="Hale W."/>
            <person name="Jakkamsetti A."/>
            <person name="Pham P."/>
            <person name="Ruth R."/>
            <person name="San Lucas F."/>
            <person name="Warren J."/>
            <person name="Zhang J."/>
            <person name="Zhao Z."/>
            <person name="Zhou C."/>
            <person name="Zhu D."/>
            <person name="Lee S."/>
            <person name="Bess C."/>
            <person name="Blankenburg K."/>
            <person name="Forbes L."/>
            <person name="Fu Q."/>
            <person name="Gubbala S."/>
            <person name="Hirani K."/>
            <person name="Jayaseelan J.C."/>
            <person name="Lara F."/>
            <person name="Munidasa M."/>
            <person name="Palculict T."/>
            <person name="Patil S."/>
            <person name="Pu L.-L."/>
            <person name="Saada N."/>
            <person name="Tang L."/>
            <person name="Weissenberger G."/>
            <person name="Zhu Y."/>
            <person name="Hemphill L."/>
            <person name="Shang Y."/>
            <person name="Youmans B."/>
            <person name="Ayvaz T."/>
            <person name="Ross M."/>
            <person name="Santibanez J."/>
            <person name="Aqrawi P."/>
            <person name="Gross S."/>
            <person name="Joshi V."/>
            <person name="Fowler G."/>
            <person name="Nazareth L."/>
            <person name="Reid J."/>
            <person name="Worley K."/>
            <person name="Petrosino J."/>
            <person name="Highlander S."/>
            <person name="Gibbs R."/>
            <person name="Gibbs R."/>
        </authorList>
    </citation>
    <scope>NUCLEOTIDE SEQUENCE [LARGE SCALE GENOMIC DNA]</scope>
    <source>
        <strain evidence="14">ATCC 43553</strain>
    </source>
</reference>
<comment type="function">
    <text evidence="9">Sigma factors are initiation factors that promote the attachment of RNA polymerase to specific initiation sites and are then released.</text>
</comment>